<evidence type="ECO:0000256" key="2">
    <source>
        <dbReference type="SAM" id="Phobius"/>
    </source>
</evidence>
<keyword evidence="2" id="KW-0812">Transmembrane</keyword>
<organism evidence="5 6">
    <name type="scientific">Chryseosolibacter indicus</name>
    <dbReference type="NCBI Taxonomy" id="2782351"/>
    <lineage>
        <taxon>Bacteria</taxon>
        <taxon>Pseudomonadati</taxon>
        <taxon>Bacteroidota</taxon>
        <taxon>Cytophagia</taxon>
        <taxon>Cytophagales</taxon>
        <taxon>Chryseotaleaceae</taxon>
        <taxon>Chryseosolibacter</taxon>
    </lineage>
</organism>
<comment type="caution">
    <text evidence="5">The sequence shown here is derived from an EMBL/GenBank/DDBJ whole genome shotgun (WGS) entry which is preliminary data.</text>
</comment>
<protein>
    <submittedName>
        <fullName evidence="5">HlyD family secretion protein</fullName>
    </submittedName>
</protein>
<dbReference type="InterPro" id="IPR058625">
    <property type="entry name" value="MdtA-like_BSH"/>
</dbReference>
<name>A0ABS5VLV7_9BACT</name>
<dbReference type="RefSeq" id="WP_254152374.1">
    <property type="nucleotide sequence ID" value="NZ_JAHESD010000005.1"/>
</dbReference>
<dbReference type="PANTHER" id="PTHR30386:SF24">
    <property type="entry name" value="MULTIDRUG RESISTANCE EFFLUX PUMP"/>
    <property type="match status" value="1"/>
</dbReference>
<feature type="coiled-coil region" evidence="1">
    <location>
        <begin position="91"/>
        <end position="118"/>
    </location>
</feature>
<proteinExistence type="predicted"/>
<gene>
    <name evidence="5" type="ORF">KK060_04055</name>
</gene>
<evidence type="ECO:0000259" key="3">
    <source>
        <dbReference type="Pfam" id="PF25917"/>
    </source>
</evidence>
<sequence length="347" mass="38142">MENTNPTPKKKKPVIFIVGAVILLVAFFGIRSLIRSMKYESTDNAQIESRSVPVISRVAGYVDSIQVDDYNKVDKGQLLVKIDDQEYKLAVVQAQADLMNAEADLANAEASYRNSIANKRVASANADVQLTRLTKAKNDLARDEALLKDGAITQKQYDDSHSNLDATNKQYIANQEQVNFASSQVTTAEAQVKKAQALIETRKAALDQAKLRLTYCHITAPVSGKVGRRPVEKGQFVLAGTPLFSIVNDENFWIVANFKETQLEKIKEGQEVNIILDGYPDAEIKGKVSSFSQATGAKFALLPPDNATGNFVKVTQRVPVKIDLVNADKFRNILRAGLSAEVEVNVD</sequence>
<evidence type="ECO:0000313" key="5">
    <source>
        <dbReference type="EMBL" id="MBT1702438.1"/>
    </source>
</evidence>
<keyword evidence="6" id="KW-1185">Reference proteome</keyword>
<keyword evidence="2" id="KW-1133">Transmembrane helix</keyword>
<dbReference type="Proteomes" id="UP000772618">
    <property type="component" value="Unassembled WGS sequence"/>
</dbReference>
<dbReference type="InterPro" id="IPR050739">
    <property type="entry name" value="MFP"/>
</dbReference>
<accession>A0ABS5VLV7</accession>
<evidence type="ECO:0000259" key="4">
    <source>
        <dbReference type="Pfam" id="PF25963"/>
    </source>
</evidence>
<dbReference type="SUPFAM" id="SSF111369">
    <property type="entry name" value="HlyD-like secretion proteins"/>
    <property type="match status" value="2"/>
</dbReference>
<reference evidence="5 6" key="1">
    <citation type="submission" date="2021-05" db="EMBL/GenBank/DDBJ databases">
        <title>A Polyphasic approach of four new species of the genus Ohtaekwangia: Ohtaekwangia histidinii sp. nov., Ohtaekwangia cretensis sp. nov., Ohtaekwangia indiensis sp. nov., Ohtaekwangia reichenbachii sp. nov. from diverse environment.</title>
        <authorList>
            <person name="Octaviana S."/>
        </authorList>
    </citation>
    <scope>NUCLEOTIDE SEQUENCE [LARGE SCALE GENOMIC DNA]</scope>
    <source>
        <strain evidence="5 6">PWU20</strain>
    </source>
</reference>
<dbReference type="Gene3D" id="2.40.30.170">
    <property type="match status" value="1"/>
</dbReference>
<dbReference type="EMBL" id="JAHESD010000005">
    <property type="protein sequence ID" value="MBT1702438.1"/>
    <property type="molecule type" value="Genomic_DNA"/>
</dbReference>
<dbReference type="InterPro" id="IPR058634">
    <property type="entry name" value="AaeA-lik-b-barrel"/>
</dbReference>
<dbReference type="Pfam" id="PF25917">
    <property type="entry name" value="BSH_RND"/>
    <property type="match status" value="1"/>
</dbReference>
<dbReference type="Gene3D" id="2.40.50.100">
    <property type="match status" value="1"/>
</dbReference>
<feature type="domain" description="p-hydroxybenzoic acid efflux pump subunit AaeA-like beta-barrel" evidence="4">
    <location>
        <begin position="252"/>
        <end position="344"/>
    </location>
</feature>
<evidence type="ECO:0000256" key="1">
    <source>
        <dbReference type="SAM" id="Coils"/>
    </source>
</evidence>
<dbReference type="Pfam" id="PF25963">
    <property type="entry name" value="Beta-barrel_AAEA"/>
    <property type="match status" value="1"/>
</dbReference>
<feature type="transmembrane region" description="Helical" evidence="2">
    <location>
        <begin position="14"/>
        <end position="34"/>
    </location>
</feature>
<dbReference type="PANTHER" id="PTHR30386">
    <property type="entry name" value="MEMBRANE FUSION SUBUNIT OF EMRAB-TOLC MULTIDRUG EFFLUX PUMP"/>
    <property type="match status" value="1"/>
</dbReference>
<feature type="domain" description="Multidrug resistance protein MdtA-like barrel-sandwich hybrid" evidence="3">
    <location>
        <begin position="50"/>
        <end position="247"/>
    </location>
</feature>
<keyword evidence="2" id="KW-0472">Membrane</keyword>
<keyword evidence="1" id="KW-0175">Coiled coil</keyword>
<evidence type="ECO:0000313" key="6">
    <source>
        <dbReference type="Proteomes" id="UP000772618"/>
    </source>
</evidence>